<feature type="domain" description="EndoU" evidence="14">
    <location>
        <begin position="116"/>
        <end position="414"/>
    </location>
</feature>
<evidence type="ECO:0000259" key="13">
    <source>
        <dbReference type="PROSITE" id="PS51029"/>
    </source>
</evidence>
<dbReference type="CDD" id="cd21159">
    <property type="entry name" value="XendoU"/>
    <property type="match status" value="1"/>
</dbReference>
<dbReference type="SUPFAM" id="SSF142877">
    <property type="entry name" value="EndoU-like"/>
    <property type="match status" value="1"/>
</dbReference>
<dbReference type="InterPro" id="IPR039787">
    <property type="entry name" value="ENDOU"/>
</dbReference>
<evidence type="ECO:0000259" key="14">
    <source>
        <dbReference type="PROSITE" id="PS51959"/>
    </source>
</evidence>
<proteinExistence type="inferred from homology"/>
<dbReference type="AlphaFoldDB" id="A0A8S4GE92"/>
<evidence type="ECO:0000256" key="5">
    <source>
        <dbReference type="ARBA" id="ARBA00022723"/>
    </source>
</evidence>
<keyword evidence="9 11" id="KW-0464">Manganese</keyword>
<dbReference type="EMBL" id="CAJHNJ030000193">
    <property type="protein sequence ID" value="CAG9137202.1"/>
    <property type="molecule type" value="Genomic_DNA"/>
</dbReference>
<evidence type="ECO:0000313" key="16">
    <source>
        <dbReference type="Proteomes" id="UP000653454"/>
    </source>
</evidence>
<dbReference type="Pfam" id="PF10545">
    <property type="entry name" value="MADF_DNA_bdg"/>
    <property type="match status" value="1"/>
</dbReference>
<comment type="subunit">
    <text evidence="3 11">Monomer.</text>
</comment>
<evidence type="ECO:0000256" key="6">
    <source>
        <dbReference type="ARBA" id="ARBA00022759"/>
    </source>
</evidence>
<dbReference type="InterPro" id="IPR018998">
    <property type="entry name" value="EndoU_C"/>
</dbReference>
<sequence length="414" mass="47303">MPVEWGNQLVLKLIELYESKGCLWDTNNREYKNKIKKYDAWEGLANELQIPRKDVEAKIHNLRSQFVREKKKIASSKGTGKARDEVIESSSWFAYDAMKFLLSGATTSGGTDTLEIQAQHQDTDTQYFELSSENTQNSIQWNPQATMEASPRPTSSKSSKKRMLQQEDKLGEAFDIMRSAKNKMEATPDEFDVYGRYVASELRLIKDEHSALMAKYYINNILTEARMGKYKQGYSTASTTPSEHQDSVTASNDNLYSIPRIVSPDPKQQRDFLKQLWFNLYSRGKGKISSSGFEHIFVSELKNGEVSGLHNWIYFGKEEAVNRINYLGYLKYSQLNDKGVVMKLHFNQQGVDKPVDTMFVGTSPELEIALYTLCFVTRADKDCRLKLGGKDVNIVSHTFRYRSKNLIGSAYPQI</sequence>
<evidence type="ECO:0000256" key="2">
    <source>
        <dbReference type="ARBA" id="ARBA00010168"/>
    </source>
</evidence>
<dbReference type="InterPro" id="IPR037227">
    <property type="entry name" value="EndoU-like"/>
</dbReference>
<dbReference type="GO" id="GO:0046872">
    <property type="term" value="F:metal ion binding"/>
    <property type="evidence" value="ECO:0007669"/>
    <property type="project" value="UniProtKB-UniRule"/>
</dbReference>
<keyword evidence="10" id="KW-0456">Lyase</keyword>
<dbReference type="PROSITE" id="PS51029">
    <property type="entry name" value="MADF"/>
    <property type="match status" value="1"/>
</dbReference>
<evidence type="ECO:0000256" key="12">
    <source>
        <dbReference type="SAM" id="MobiDB-lite"/>
    </source>
</evidence>
<dbReference type="Proteomes" id="UP000653454">
    <property type="component" value="Unassembled WGS sequence"/>
</dbReference>
<comment type="caution">
    <text evidence="15">The sequence shown here is derived from an EMBL/GenBank/DDBJ whole genome shotgun (WGS) entry which is preliminary data.</text>
</comment>
<dbReference type="PANTHER" id="PTHR12439:SF42">
    <property type="entry name" value="ENDORIBONUCLEASE-RELATED"/>
    <property type="match status" value="1"/>
</dbReference>
<dbReference type="Pfam" id="PF09412">
    <property type="entry name" value="XendoU"/>
    <property type="match status" value="1"/>
</dbReference>
<feature type="domain" description="MADF" evidence="13">
    <location>
        <begin position="12"/>
        <end position="106"/>
    </location>
</feature>
<dbReference type="PANTHER" id="PTHR12439">
    <property type="entry name" value="PLACENTAL PROTEIN 11-RELATED"/>
    <property type="match status" value="1"/>
</dbReference>
<protein>
    <submittedName>
        <fullName evidence="15">(diamondback moth) hypothetical protein</fullName>
    </submittedName>
</protein>
<name>A0A8S4GE92_PLUXY</name>
<comment type="similarity">
    <text evidence="2 11">Belongs to the ENDOU family.</text>
</comment>
<dbReference type="GO" id="GO:0004521">
    <property type="term" value="F:RNA endonuclease activity"/>
    <property type="evidence" value="ECO:0007669"/>
    <property type="project" value="UniProtKB-UniRule"/>
</dbReference>
<feature type="region of interest" description="Disordered" evidence="12">
    <location>
        <begin position="142"/>
        <end position="163"/>
    </location>
</feature>
<keyword evidence="16" id="KW-1185">Reference proteome</keyword>
<dbReference type="GO" id="GO:0003723">
    <property type="term" value="F:RNA binding"/>
    <property type="evidence" value="ECO:0007669"/>
    <property type="project" value="UniProtKB-UniRule"/>
</dbReference>
<dbReference type="SMART" id="SM00595">
    <property type="entry name" value="MADF"/>
    <property type="match status" value="1"/>
</dbReference>
<evidence type="ECO:0000256" key="8">
    <source>
        <dbReference type="ARBA" id="ARBA00022884"/>
    </source>
</evidence>
<evidence type="ECO:0000313" key="15">
    <source>
        <dbReference type="EMBL" id="CAG9137202.1"/>
    </source>
</evidence>
<dbReference type="GO" id="GO:0016787">
    <property type="term" value="F:hydrolase activity"/>
    <property type="evidence" value="ECO:0007669"/>
    <property type="project" value="UniProtKB-KW"/>
</dbReference>
<dbReference type="InterPro" id="IPR006578">
    <property type="entry name" value="MADF-dom"/>
</dbReference>
<accession>A0A8S4GE92</accession>
<organism evidence="15 16">
    <name type="scientific">Plutella xylostella</name>
    <name type="common">Diamondback moth</name>
    <name type="synonym">Plutella maculipennis</name>
    <dbReference type="NCBI Taxonomy" id="51655"/>
    <lineage>
        <taxon>Eukaryota</taxon>
        <taxon>Metazoa</taxon>
        <taxon>Ecdysozoa</taxon>
        <taxon>Arthropoda</taxon>
        <taxon>Hexapoda</taxon>
        <taxon>Insecta</taxon>
        <taxon>Pterygota</taxon>
        <taxon>Neoptera</taxon>
        <taxon>Endopterygota</taxon>
        <taxon>Lepidoptera</taxon>
        <taxon>Glossata</taxon>
        <taxon>Ditrysia</taxon>
        <taxon>Yponomeutoidea</taxon>
        <taxon>Plutellidae</taxon>
        <taxon>Plutella</taxon>
    </lineage>
</organism>
<keyword evidence="6 11" id="KW-0255">Endonuclease</keyword>
<evidence type="ECO:0000256" key="11">
    <source>
        <dbReference type="RuleBase" id="RU367085"/>
    </source>
</evidence>
<evidence type="ECO:0000256" key="7">
    <source>
        <dbReference type="ARBA" id="ARBA00022801"/>
    </source>
</evidence>
<evidence type="ECO:0000256" key="4">
    <source>
        <dbReference type="ARBA" id="ARBA00022722"/>
    </source>
</evidence>
<evidence type="ECO:0000256" key="9">
    <source>
        <dbReference type="ARBA" id="ARBA00023211"/>
    </source>
</evidence>
<reference evidence="15" key="1">
    <citation type="submission" date="2020-11" db="EMBL/GenBank/DDBJ databases">
        <authorList>
            <person name="Whiteford S."/>
        </authorList>
    </citation>
    <scope>NUCLEOTIDE SEQUENCE</scope>
</reference>
<keyword evidence="7 11" id="KW-0378">Hydrolase</keyword>
<evidence type="ECO:0000256" key="1">
    <source>
        <dbReference type="ARBA" id="ARBA00001936"/>
    </source>
</evidence>
<evidence type="ECO:0000256" key="10">
    <source>
        <dbReference type="ARBA" id="ARBA00023239"/>
    </source>
</evidence>
<dbReference type="PROSITE" id="PS51959">
    <property type="entry name" value="ENDOU"/>
    <property type="match status" value="1"/>
</dbReference>
<gene>
    <name evidence="15" type="ORF">PLXY2_LOCUS15461</name>
</gene>
<dbReference type="GO" id="GO:0016829">
    <property type="term" value="F:lyase activity"/>
    <property type="evidence" value="ECO:0007669"/>
    <property type="project" value="UniProtKB-KW"/>
</dbReference>
<keyword evidence="5 11" id="KW-0479">Metal-binding</keyword>
<comment type="cofactor">
    <cofactor evidence="1 11">
        <name>Mn(2+)</name>
        <dbReference type="ChEBI" id="CHEBI:29035"/>
    </cofactor>
</comment>
<keyword evidence="8 11" id="KW-0694">RNA-binding</keyword>
<evidence type="ECO:0000256" key="3">
    <source>
        <dbReference type="ARBA" id="ARBA00011245"/>
    </source>
</evidence>
<keyword evidence="4 11" id="KW-0540">Nuclease</keyword>